<reference evidence="2" key="1">
    <citation type="submission" date="2020-08" db="EMBL/GenBank/DDBJ databases">
        <title>Genetic structure, function and evolution of capsule biosynthesis loci in Vibrio parahaemolyticus.</title>
        <authorList>
            <person name="Li L."/>
            <person name="Bian S."/>
        </authorList>
    </citation>
    <scope>NUCLEOTIDE SEQUENCE</scope>
    <source>
        <strain evidence="2">VP439</strain>
    </source>
</reference>
<protein>
    <recommendedName>
        <fullName evidence="1">Glycosyltransferase 2-like domain-containing protein</fullName>
    </recommendedName>
</protein>
<feature type="domain" description="Glycosyltransferase 2-like" evidence="1">
    <location>
        <begin position="16"/>
        <end position="175"/>
    </location>
</feature>
<dbReference type="SUPFAM" id="SSF53448">
    <property type="entry name" value="Nucleotide-diphospho-sugar transferases"/>
    <property type="match status" value="1"/>
</dbReference>
<name>A0A7M1WEX2_VIBPH</name>
<sequence>MRLGREGMSSNNVSVSVGILSYMRTDLLLDTIKCLELSHGRVELIVLNNNEDFCIKNEIEQVLPKRVTLKYIWDKKNHGVSCGRRVLFENCNNDIMILFDDDVYIDNFQKIYDDVVFSFSEDKSLGAIAFNIKEFKSLKHNRYEIPHKNKNVNMEENFKTYLIIGAGNALRVNAVKDAGNFADDFGLYGFEEIDLAFRILNSGYNIYYHCENVVLHKKSPDGRFSGDLVNYLYFVNRTKIAKRHFKLHYFLACLFVRGGFFIFKTKNFKLLIQALMEIFGDKKKKLFNKRFYQYIKSVNGFIWY</sequence>
<evidence type="ECO:0000313" key="2">
    <source>
        <dbReference type="EMBL" id="QOS25525.1"/>
    </source>
</evidence>
<dbReference type="Pfam" id="PF00535">
    <property type="entry name" value="Glycos_transf_2"/>
    <property type="match status" value="1"/>
</dbReference>
<evidence type="ECO:0000259" key="1">
    <source>
        <dbReference type="Pfam" id="PF00535"/>
    </source>
</evidence>
<dbReference type="InterPro" id="IPR029044">
    <property type="entry name" value="Nucleotide-diphossugar_trans"/>
</dbReference>
<dbReference type="AlphaFoldDB" id="A0A7M1WEX2"/>
<organism evidence="2">
    <name type="scientific">Vibrio parahaemolyticus</name>
    <dbReference type="NCBI Taxonomy" id="670"/>
    <lineage>
        <taxon>Bacteria</taxon>
        <taxon>Pseudomonadati</taxon>
        <taxon>Pseudomonadota</taxon>
        <taxon>Gammaproteobacteria</taxon>
        <taxon>Vibrionales</taxon>
        <taxon>Vibrionaceae</taxon>
        <taxon>Vibrio</taxon>
    </lineage>
</organism>
<gene>
    <name evidence="2" type="ORF">VP439_00016</name>
</gene>
<dbReference type="EMBL" id="MT898297">
    <property type="protein sequence ID" value="QOS25525.1"/>
    <property type="molecule type" value="Genomic_DNA"/>
</dbReference>
<dbReference type="InterPro" id="IPR001173">
    <property type="entry name" value="Glyco_trans_2-like"/>
</dbReference>
<proteinExistence type="predicted"/>
<accession>A0A7M1WEX2</accession>
<dbReference type="Gene3D" id="3.90.550.10">
    <property type="entry name" value="Spore Coat Polysaccharide Biosynthesis Protein SpsA, Chain A"/>
    <property type="match status" value="1"/>
</dbReference>